<reference evidence="2 3" key="1">
    <citation type="submission" date="2018-05" db="EMBL/GenBank/DDBJ databases">
        <title>Genomic Encyclopedia of Type Strains, Phase IV (KMG-IV): sequencing the most valuable type-strain genomes for metagenomic binning, comparative biology and taxonomic classification.</title>
        <authorList>
            <person name="Goeker M."/>
        </authorList>
    </citation>
    <scope>NUCLEOTIDE SEQUENCE [LARGE SCALE GENOMIC DNA]</scope>
    <source>
        <strain evidence="2 3">DSM 25350</strain>
    </source>
</reference>
<dbReference type="Proteomes" id="UP000245790">
    <property type="component" value="Unassembled WGS sequence"/>
</dbReference>
<dbReference type="RefSeq" id="WP_109763209.1">
    <property type="nucleotide sequence ID" value="NZ_QGGU01000005.1"/>
</dbReference>
<comment type="caution">
    <text evidence="2">The sequence shown here is derived from an EMBL/GenBank/DDBJ whole genome shotgun (WGS) entry which is preliminary data.</text>
</comment>
<dbReference type="OrthoDB" id="7432790at2"/>
<feature type="transmembrane region" description="Helical" evidence="1">
    <location>
        <begin position="48"/>
        <end position="69"/>
    </location>
</feature>
<protein>
    <submittedName>
        <fullName evidence="2">Uncharacterized protein DUF998</fullName>
    </submittedName>
</protein>
<name>A0A316FTB0_9GAMM</name>
<gene>
    <name evidence="2" type="ORF">C8D97_105134</name>
</gene>
<organism evidence="2 3">
    <name type="scientific">Pleionea mediterranea</name>
    <dbReference type="NCBI Taxonomy" id="523701"/>
    <lineage>
        <taxon>Bacteria</taxon>
        <taxon>Pseudomonadati</taxon>
        <taxon>Pseudomonadota</taxon>
        <taxon>Gammaproteobacteria</taxon>
        <taxon>Oceanospirillales</taxon>
        <taxon>Pleioneaceae</taxon>
        <taxon>Pleionea</taxon>
    </lineage>
</organism>
<dbReference type="AlphaFoldDB" id="A0A316FTB0"/>
<evidence type="ECO:0000313" key="2">
    <source>
        <dbReference type="EMBL" id="PWK51819.1"/>
    </source>
</evidence>
<evidence type="ECO:0000256" key="1">
    <source>
        <dbReference type="SAM" id="Phobius"/>
    </source>
</evidence>
<feature type="transmembrane region" description="Helical" evidence="1">
    <location>
        <begin position="12"/>
        <end position="36"/>
    </location>
</feature>
<feature type="transmembrane region" description="Helical" evidence="1">
    <location>
        <begin position="107"/>
        <end position="126"/>
    </location>
</feature>
<sequence length="201" mass="22210">MTHINSLLIRQAHLIWIVSVINIGLGVFIPGFDFFAKSISHVALEAPVFAYTHRVADIVIGVSMCVFALGSQVISPNRFSVSMLSTFLLGISMISAGIWTLESPLHLLYNLSIFMIIVPMAFALEFKNTIKSAAFENFSVAVTLLHVFMFWMIYAGFIPAEFNGLIQRIWAIPTMGWFGITAYMLGTQLLSANNAKPATSK</sequence>
<dbReference type="EMBL" id="QGGU01000005">
    <property type="protein sequence ID" value="PWK51819.1"/>
    <property type="molecule type" value="Genomic_DNA"/>
</dbReference>
<feature type="transmembrane region" description="Helical" evidence="1">
    <location>
        <begin position="169"/>
        <end position="186"/>
    </location>
</feature>
<feature type="transmembrane region" description="Helical" evidence="1">
    <location>
        <begin position="138"/>
        <end position="157"/>
    </location>
</feature>
<keyword evidence="1" id="KW-0472">Membrane</keyword>
<accession>A0A316FTB0</accession>
<keyword evidence="1" id="KW-1133">Transmembrane helix</keyword>
<feature type="transmembrane region" description="Helical" evidence="1">
    <location>
        <begin position="81"/>
        <end position="101"/>
    </location>
</feature>
<keyword evidence="1" id="KW-0812">Transmembrane</keyword>
<evidence type="ECO:0000313" key="3">
    <source>
        <dbReference type="Proteomes" id="UP000245790"/>
    </source>
</evidence>
<proteinExistence type="predicted"/>
<keyword evidence="3" id="KW-1185">Reference proteome</keyword>